<organism evidence="11">
    <name type="scientific">Coreopsis grandiflora</name>
    <name type="common">Large-flowered tickseed</name>
    <dbReference type="NCBI Taxonomy" id="13449"/>
    <lineage>
        <taxon>Eukaryota</taxon>
        <taxon>Viridiplantae</taxon>
        <taxon>Streptophyta</taxon>
        <taxon>Embryophyta</taxon>
        <taxon>Tracheophyta</taxon>
        <taxon>Spermatophyta</taxon>
        <taxon>Magnoliopsida</taxon>
        <taxon>eudicotyledons</taxon>
        <taxon>Gunneridae</taxon>
        <taxon>Pentapetalae</taxon>
        <taxon>asterids</taxon>
        <taxon>campanulids</taxon>
        <taxon>Asterales</taxon>
        <taxon>Asteraceae</taxon>
        <taxon>Asteroideae</taxon>
        <taxon>Heliantheae alliance</taxon>
        <taxon>Coreopsideae</taxon>
        <taxon>Coreopsis</taxon>
    </lineage>
</organism>
<dbReference type="BRENDA" id="1.14.18.1">
    <property type="organism ID" value="15496"/>
</dbReference>
<name>A0A075BX21_CORGR</name>
<feature type="region of interest" description="Disordered" evidence="8">
    <location>
        <begin position="337"/>
        <end position="360"/>
    </location>
</feature>
<dbReference type="SUPFAM" id="SSF48056">
    <property type="entry name" value="Di-copper centre-containing domain"/>
    <property type="match status" value="1"/>
</dbReference>
<evidence type="ECO:0000256" key="2">
    <source>
        <dbReference type="ARBA" id="ARBA00009928"/>
    </source>
</evidence>
<dbReference type="PROSITE" id="PS00497">
    <property type="entry name" value="TYROSINASE_1"/>
    <property type="match status" value="1"/>
</dbReference>
<dbReference type="GO" id="GO:0046872">
    <property type="term" value="F:metal ion binding"/>
    <property type="evidence" value="ECO:0007669"/>
    <property type="project" value="UniProtKB-KW"/>
</dbReference>
<comment type="cofactor">
    <cofactor evidence="1">
        <name>Cu(2+)</name>
        <dbReference type="ChEBI" id="CHEBI:29036"/>
    </cofactor>
</comment>
<dbReference type="InterPro" id="IPR022739">
    <property type="entry name" value="Polyphenol_oxidase_cen"/>
</dbReference>
<evidence type="ECO:0000256" key="4">
    <source>
        <dbReference type="ARBA" id="ARBA00022784"/>
    </source>
</evidence>
<keyword evidence="7" id="KW-1015">Disulfide bond</keyword>
<dbReference type="PRINTS" id="PR00092">
    <property type="entry name" value="TYROSINASE"/>
</dbReference>
<dbReference type="PROSITE" id="PS00498">
    <property type="entry name" value="TYROSINASE_2"/>
    <property type="match status" value="1"/>
</dbReference>
<evidence type="ECO:0000256" key="5">
    <source>
        <dbReference type="ARBA" id="ARBA00023002"/>
    </source>
</evidence>
<dbReference type="InterPro" id="IPR022740">
    <property type="entry name" value="Polyphenol_oxidase_C"/>
</dbReference>
<keyword evidence="6" id="KW-0186">Copper</keyword>
<evidence type="ECO:0000256" key="7">
    <source>
        <dbReference type="ARBA" id="ARBA00023157"/>
    </source>
</evidence>
<sequence length="615" mass="69238">MSSSLLPFTSTLTAFPSTNTQSISQRAFKTRTNQTQGFRVSCNSAPDDHNDRKLILPEAQKLVLPNVDRRNLLVGLGGLYTATNLTSLPTALAAPVTTPDITSICKDAKDGTTKIDAAIRTRKCCPPSLGKAIKDYVIPSERIVRKRWPAHQGTKKQVDDYINAIAAMRALPDDDPHSFASQAKIHCAYCNGAYNQEGVLDKDGNPVPLQIHNSWLFFPFHRWYVYFYERILGKLIGVDDFALPFWKWDEPAGMPIPEIFLPKEFKGRPNPLFDVYRDAGSLEDRIVDLAFQGKDKDRSVDRQILCNLNTVYRDLVRNGADTLGFFGGKYVAGKTDDDSKPAAGSVESGSHTAVHRWVGDDKQPNDEDMGNFYSAGYDPLFYVHHANVDRTWKLWKDLALPGHVEPTDPDWLNASYVFYDENKNLVRVYNKDCVDINKLSYRFIENSKEVFPWRKSRPAQRSPSVQVESTEKVPTVDELKFPVSLEKILKVRVKRPAVNRTKEEKKKESEVLLINEIKFDCNNFVKFDVFVNDKVSKGGSIPTVCDPEYAGSFARIPHSDVKKASMKSGARFGLNQLLDDTNTEGEEYATVALVPKTGFEDLTIGEIKIKLVPRL</sequence>
<feature type="domain" description="Tyrosinase copper-binding" evidence="9">
    <location>
        <begin position="212"/>
        <end position="229"/>
    </location>
</feature>
<reference evidence="11" key="1">
    <citation type="journal article" date="2014" name="FEBS Lett.">
        <title>Cloning and functional expression in E. coli of a polyphenol oxidase from Coreopsis grandiflora involved in aurone formation.</title>
        <authorList>
            <person name="Kaintz C."/>
            <person name="Molitor C."/>
            <person name="Thill J."/>
            <person name="Kampatsikas I."/>
            <person name="Michael C."/>
            <person name="Halbwirth H."/>
            <person name="Rompel A."/>
        </authorList>
    </citation>
    <scope>NUCLEOTIDE SEQUENCE</scope>
</reference>
<accession>A0A075BX21</accession>
<comment type="similarity">
    <text evidence="2">Belongs to the tyrosinase family.</text>
</comment>
<keyword evidence="5" id="KW-0560">Oxidoreductase</keyword>
<dbReference type="InterPro" id="IPR008922">
    <property type="entry name" value="Di-copper_centre_dom_sf"/>
</dbReference>
<keyword evidence="3" id="KW-0479">Metal-binding</keyword>
<dbReference type="Pfam" id="PF12142">
    <property type="entry name" value="PPO1_DWL"/>
    <property type="match status" value="1"/>
</dbReference>
<evidence type="ECO:0000259" key="10">
    <source>
        <dbReference type="PROSITE" id="PS00498"/>
    </source>
</evidence>
<evidence type="ECO:0000256" key="3">
    <source>
        <dbReference type="ARBA" id="ARBA00022723"/>
    </source>
</evidence>
<evidence type="ECO:0000256" key="1">
    <source>
        <dbReference type="ARBA" id="ARBA00001973"/>
    </source>
</evidence>
<dbReference type="Pfam" id="PF00264">
    <property type="entry name" value="Tyrosinase"/>
    <property type="match status" value="1"/>
</dbReference>
<dbReference type="EMBL" id="KC878307">
    <property type="protein sequence ID" value="AGT28745.1"/>
    <property type="molecule type" value="mRNA"/>
</dbReference>
<dbReference type="Gene3D" id="1.10.1280.10">
    <property type="entry name" value="Di-copper center containing domain from catechol oxidase"/>
    <property type="match status" value="1"/>
</dbReference>
<dbReference type="PANTHER" id="PTHR11474">
    <property type="entry name" value="TYROSINASE FAMILY MEMBER"/>
    <property type="match status" value="1"/>
</dbReference>
<dbReference type="PANTHER" id="PTHR11474:SF97">
    <property type="entry name" value="CATECHOL OXIDASE"/>
    <property type="match status" value="1"/>
</dbReference>
<proteinExistence type="evidence at transcript level"/>
<dbReference type="Pfam" id="PF12143">
    <property type="entry name" value="PPO1_KFDV"/>
    <property type="match status" value="1"/>
</dbReference>
<dbReference type="AlphaFoldDB" id="A0A075BX21"/>
<keyword evidence="4" id="KW-0883">Thioether bond</keyword>
<dbReference type="GO" id="GO:0004097">
    <property type="term" value="F:catechol oxidase activity"/>
    <property type="evidence" value="ECO:0007669"/>
    <property type="project" value="InterPro"/>
</dbReference>
<evidence type="ECO:0000256" key="8">
    <source>
        <dbReference type="SAM" id="MobiDB-lite"/>
    </source>
</evidence>
<feature type="domain" description="Tyrosinase copper-binding" evidence="10">
    <location>
        <begin position="378"/>
        <end position="389"/>
    </location>
</feature>
<evidence type="ECO:0000313" key="11">
    <source>
        <dbReference type="EMBL" id="AGT28745.1"/>
    </source>
</evidence>
<evidence type="ECO:0000259" key="9">
    <source>
        <dbReference type="PROSITE" id="PS00497"/>
    </source>
</evidence>
<dbReference type="InterPro" id="IPR002227">
    <property type="entry name" value="Tyrosinase_Cu-bd"/>
</dbReference>
<evidence type="ECO:0000256" key="6">
    <source>
        <dbReference type="ARBA" id="ARBA00023008"/>
    </source>
</evidence>
<protein>
    <submittedName>
        <fullName evidence="11">Aurone synthase</fullName>
    </submittedName>
</protein>
<dbReference type="InterPro" id="IPR050316">
    <property type="entry name" value="Tyrosinase/Hemocyanin"/>
</dbReference>